<dbReference type="Proteomes" id="UP000516421">
    <property type="component" value="Chromosome"/>
</dbReference>
<feature type="compositionally biased region" description="Basic and acidic residues" evidence="1">
    <location>
        <begin position="1"/>
        <end position="11"/>
    </location>
</feature>
<feature type="compositionally biased region" description="Polar residues" evidence="1">
    <location>
        <begin position="34"/>
        <end position="48"/>
    </location>
</feature>
<gene>
    <name evidence="2" type="ORF">IDM48_00240</name>
</gene>
<keyword evidence="3" id="KW-1185">Reference proteome</keyword>
<dbReference type="EMBL" id="CP061538">
    <property type="protein sequence ID" value="QNV39930.1"/>
    <property type="molecule type" value="Genomic_DNA"/>
</dbReference>
<reference evidence="2 3" key="1">
    <citation type="submission" date="2020-09" db="EMBL/GenBank/DDBJ databases">
        <title>Investigation of environmental microbe.</title>
        <authorList>
            <person name="Ou Y."/>
            <person name="Kang Q."/>
        </authorList>
    </citation>
    <scope>NUCLEOTIDE SEQUENCE [LARGE SCALE GENOMIC DNA]</scope>
    <source>
        <strain evidence="2 3">KJZ-9</strain>
    </source>
</reference>
<proteinExistence type="predicted"/>
<accession>A0A7H2BJT4</accession>
<feature type="region of interest" description="Disordered" evidence="1">
    <location>
        <begin position="1"/>
        <end position="56"/>
    </location>
</feature>
<protein>
    <submittedName>
        <fullName evidence="2">Uncharacterized protein</fullName>
    </submittedName>
</protein>
<sequence>MLEKDNIENQAKDGIPSAKEAVKDNAGQEVITEAQANTSNVEADQQINDVRERFGK</sequence>
<evidence type="ECO:0000313" key="2">
    <source>
        <dbReference type="EMBL" id="QNV39930.1"/>
    </source>
</evidence>
<evidence type="ECO:0000256" key="1">
    <source>
        <dbReference type="SAM" id="MobiDB-lite"/>
    </source>
</evidence>
<dbReference type="AlphaFoldDB" id="A0A7H2BJT4"/>
<dbReference type="KEGG" id="rama:IDM48_00240"/>
<dbReference type="RefSeq" id="WP_158004397.1">
    <property type="nucleotide sequence ID" value="NZ_BAAAHX010000003.1"/>
</dbReference>
<name>A0A7H2BJT4_9MICC</name>
<evidence type="ECO:0000313" key="3">
    <source>
        <dbReference type="Proteomes" id="UP000516421"/>
    </source>
</evidence>
<organism evidence="2 3">
    <name type="scientific">Rothia amarae</name>
    <dbReference type="NCBI Taxonomy" id="169480"/>
    <lineage>
        <taxon>Bacteria</taxon>
        <taxon>Bacillati</taxon>
        <taxon>Actinomycetota</taxon>
        <taxon>Actinomycetes</taxon>
        <taxon>Micrococcales</taxon>
        <taxon>Micrococcaceae</taxon>
        <taxon>Rothia</taxon>
    </lineage>
</organism>